<organism evidence="2 3">
    <name type="scientific">Tanacetum coccineum</name>
    <dbReference type="NCBI Taxonomy" id="301880"/>
    <lineage>
        <taxon>Eukaryota</taxon>
        <taxon>Viridiplantae</taxon>
        <taxon>Streptophyta</taxon>
        <taxon>Embryophyta</taxon>
        <taxon>Tracheophyta</taxon>
        <taxon>Spermatophyta</taxon>
        <taxon>Magnoliopsida</taxon>
        <taxon>eudicotyledons</taxon>
        <taxon>Gunneridae</taxon>
        <taxon>Pentapetalae</taxon>
        <taxon>asterids</taxon>
        <taxon>campanulids</taxon>
        <taxon>Asterales</taxon>
        <taxon>Asteraceae</taxon>
        <taxon>Asteroideae</taxon>
        <taxon>Anthemideae</taxon>
        <taxon>Anthemidinae</taxon>
        <taxon>Tanacetum</taxon>
    </lineage>
</organism>
<dbReference type="Proteomes" id="UP001151760">
    <property type="component" value="Unassembled WGS sequence"/>
</dbReference>
<protein>
    <recommendedName>
        <fullName evidence="4">Zinc finger, CCHC-type</fullName>
    </recommendedName>
</protein>
<keyword evidence="3" id="KW-1185">Reference proteome</keyword>
<evidence type="ECO:0000256" key="1">
    <source>
        <dbReference type="SAM" id="MobiDB-lite"/>
    </source>
</evidence>
<comment type="caution">
    <text evidence="2">The sequence shown here is derived from an EMBL/GenBank/DDBJ whole genome shotgun (WGS) entry which is preliminary data.</text>
</comment>
<feature type="compositionally biased region" description="Polar residues" evidence="1">
    <location>
        <begin position="180"/>
        <end position="189"/>
    </location>
</feature>
<evidence type="ECO:0000313" key="2">
    <source>
        <dbReference type="EMBL" id="GJU03083.1"/>
    </source>
</evidence>
<evidence type="ECO:0008006" key="4">
    <source>
        <dbReference type="Google" id="ProtNLM"/>
    </source>
</evidence>
<reference evidence="2" key="1">
    <citation type="journal article" date="2022" name="Int. J. Mol. Sci.">
        <title>Draft Genome of Tanacetum Coccineum: Genomic Comparison of Closely Related Tanacetum-Family Plants.</title>
        <authorList>
            <person name="Yamashiro T."/>
            <person name="Shiraishi A."/>
            <person name="Nakayama K."/>
            <person name="Satake H."/>
        </authorList>
    </citation>
    <scope>NUCLEOTIDE SEQUENCE</scope>
</reference>
<reference evidence="2" key="2">
    <citation type="submission" date="2022-01" db="EMBL/GenBank/DDBJ databases">
        <authorList>
            <person name="Yamashiro T."/>
            <person name="Shiraishi A."/>
            <person name="Satake H."/>
            <person name="Nakayama K."/>
        </authorList>
    </citation>
    <scope>NUCLEOTIDE SEQUENCE</scope>
</reference>
<dbReference type="EMBL" id="BQNB010021119">
    <property type="protein sequence ID" value="GJU03083.1"/>
    <property type="molecule type" value="Genomic_DNA"/>
</dbReference>
<gene>
    <name evidence="2" type="ORF">Tco_1113421</name>
</gene>
<name>A0ABQ5IS36_9ASTR</name>
<evidence type="ECO:0000313" key="3">
    <source>
        <dbReference type="Proteomes" id="UP001151760"/>
    </source>
</evidence>
<proteinExistence type="predicted"/>
<sequence>MFQQHHGESLSEAWTRFKDLLQKVPHHGIDLWLQVQIFYDHVNPVTRRTIDQSASGKLRDLNTEESWAFLEDLALYDNENWNDPRDIAKPVKEIALPQDVLMVPMTLSIAWKTPNKPLLTTHPRVPMKREVFDGDPYLDIHYHFQRTIHSGMMEIKHDIENMTPTEYFEYEAEKERRSWRNVQSKSSPTRKAREEDGDDGDIYDIWDITVEDVEQIRQFLTPNVPDVMDDVIQPLIPKTIHTTSLDEDYVAPDTKSILDELLEEFRDEILNVTMVDDTTTRRWDLRKPSRDFTRPLRPPSSSKGLLHMLNATVIPMKAVDVKVDVARGSRLEHGLEHVVSSNPGEFSVSFITLPISILYA</sequence>
<accession>A0ABQ5IS36</accession>
<feature type="region of interest" description="Disordered" evidence="1">
    <location>
        <begin position="179"/>
        <end position="198"/>
    </location>
</feature>